<evidence type="ECO:0000313" key="4">
    <source>
        <dbReference type="EMBL" id="SZF03948.1"/>
    </source>
</evidence>
<keyword evidence="2" id="KW-0813">Transport</keyword>
<dbReference type="Gene3D" id="3.40.1000.10">
    <property type="entry name" value="Mog1/PsbP, alpha/beta/alpha sandwich"/>
    <property type="match status" value="1"/>
</dbReference>
<keyword evidence="3" id="KW-0653">Protein transport</keyword>
<evidence type="ECO:0000256" key="1">
    <source>
        <dbReference type="ARBA" id="ARBA00010307"/>
    </source>
</evidence>
<dbReference type="InterPro" id="IPR007681">
    <property type="entry name" value="Mog1"/>
</dbReference>
<dbReference type="GO" id="GO:0005085">
    <property type="term" value="F:guanyl-nucleotide exchange factor activity"/>
    <property type="evidence" value="ECO:0007669"/>
    <property type="project" value="TreeGrafter"/>
</dbReference>
<dbReference type="GO" id="GO:0005634">
    <property type="term" value="C:nucleus"/>
    <property type="evidence" value="ECO:0007669"/>
    <property type="project" value="TreeGrafter"/>
</dbReference>
<gene>
    <name evidence="4" type="ORF">BLGHR1_14742</name>
</gene>
<dbReference type="EMBL" id="UNSH01000060">
    <property type="protein sequence ID" value="SZF03948.1"/>
    <property type="molecule type" value="Genomic_DNA"/>
</dbReference>
<reference evidence="4 5" key="1">
    <citation type="submission" date="2017-11" db="EMBL/GenBank/DDBJ databases">
        <authorList>
            <person name="Kracher B."/>
        </authorList>
    </citation>
    <scope>NUCLEOTIDE SEQUENCE [LARGE SCALE GENOMIC DNA]</scope>
    <source>
        <strain evidence="4 5">RACE1</strain>
    </source>
</reference>
<comment type="similarity">
    <text evidence="1">Belongs to the MOG1 family.</text>
</comment>
<name>A0A383UWD1_BLUHO</name>
<dbReference type="SUPFAM" id="SSF55724">
    <property type="entry name" value="Mog1p/PsbP-like"/>
    <property type="match status" value="1"/>
</dbReference>
<dbReference type="InterPro" id="IPR016123">
    <property type="entry name" value="Mog1/PsbP_a/b/a-sand"/>
</dbReference>
<dbReference type="PANTHER" id="PTHR15837:SF0">
    <property type="entry name" value="RAN GUANINE NUCLEOTIDE RELEASE FACTOR"/>
    <property type="match status" value="1"/>
</dbReference>
<dbReference type="Proteomes" id="UP000275772">
    <property type="component" value="Unassembled WGS sequence"/>
</dbReference>
<evidence type="ECO:0000256" key="3">
    <source>
        <dbReference type="ARBA" id="ARBA00022927"/>
    </source>
</evidence>
<organism evidence="4 5">
    <name type="scientific">Blumeria hordei</name>
    <name type="common">Barley powdery mildew</name>
    <name type="synonym">Blumeria graminis f. sp. hordei</name>
    <dbReference type="NCBI Taxonomy" id="2867405"/>
    <lineage>
        <taxon>Eukaryota</taxon>
        <taxon>Fungi</taxon>
        <taxon>Dikarya</taxon>
        <taxon>Ascomycota</taxon>
        <taxon>Pezizomycotina</taxon>
        <taxon>Leotiomycetes</taxon>
        <taxon>Erysiphales</taxon>
        <taxon>Erysiphaceae</taxon>
        <taxon>Blumeria</taxon>
    </lineage>
</organism>
<evidence type="ECO:0008006" key="6">
    <source>
        <dbReference type="Google" id="ProtNLM"/>
    </source>
</evidence>
<evidence type="ECO:0000256" key="2">
    <source>
        <dbReference type="ARBA" id="ARBA00022448"/>
    </source>
</evidence>
<proteinExistence type="inferred from homology"/>
<evidence type="ECO:0000313" key="5">
    <source>
        <dbReference type="Proteomes" id="UP000275772"/>
    </source>
</evidence>
<dbReference type="AlphaFoldDB" id="A0A383UWD1"/>
<accession>A0A383UWD1</accession>
<sequence>MTTYTNTALYGGAIYVDLPSNFADVSTIRQVPDEQEVFLDKDGFTSIIFDIVERVGPPGSGPDVDGQALTTHLEEIVDSQDDTVRVWNSSTTKFSKLPSETPAYTLITTQASPSKKSPTSPDFTGIVLTLIRLERELTDILITINVPHINGEYKDEVDMQSGKQGQLIENSIEYATRIWETFEIKDWSLFC</sequence>
<dbReference type="GO" id="GO:0031267">
    <property type="term" value="F:small GTPase binding"/>
    <property type="evidence" value="ECO:0007669"/>
    <property type="project" value="TreeGrafter"/>
</dbReference>
<dbReference type="VEuPathDB" id="FungiDB:BLGHR1_14742"/>
<protein>
    <recommendedName>
        <fullName evidence="6">Ran guanine nucleotide release factor</fullName>
    </recommendedName>
</protein>
<dbReference type="Pfam" id="PF04603">
    <property type="entry name" value="Mog1"/>
    <property type="match status" value="1"/>
</dbReference>
<dbReference type="PANTHER" id="PTHR15837">
    <property type="entry name" value="RAN GUANINE NUCLEOTIDE RELEASE FACTOR"/>
    <property type="match status" value="1"/>
</dbReference>
<dbReference type="GO" id="GO:0006606">
    <property type="term" value="P:protein import into nucleus"/>
    <property type="evidence" value="ECO:0007669"/>
    <property type="project" value="TreeGrafter"/>
</dbReference>